<dbReference type="Proteomes" id="UP001732700">
    <property type="component" value="Chromosome 2A"/>
</dbReference>
<reference evidence="1" key="2">
    <citation type="submission" date="2025-09" db="UniProtKB">
        <authorList>
            <consortium name="EnsemblPlants"/>
        </authorList>
    </citation>
    <scope>IDENTIFICATION</scope>
</reference>
<name>A0ACD5UB99_AVESA</name>
<keyword evidence="2" id="KW-1185">Reference proteome</keyword>
<accession>A0ACD5UB99</accession>
<organism evidence="1 2">
    <name type="scientific">Avena sativa</name>
    <name type="common">Oat</name>
    <dbReference type="NCBI Taxonomy" id="4498"/>
    <lineage>
        <taxon>Eukaryota</taxon>
        <taxon>Viridiplantae</taxon>
        <taxon>Streptophyta</taxon>
        <taxon>Embryophyta</taxon>
        <taxon>Tracheophyta</taxon>
        <taxon>Spermatophyta</taxon>
        <taxon>Magnoliopsida</taxon>
        <taxon>Liliopsida</taxon>
        <taxon>Poales</taxon>
        <taxon>Poaceae</taxon>
        <taxon>BOP clade</taxon>
        <taxon>Pooideae</taxon>
        <taxon>Poodae</taxon>
        <taxon>Poeae</taxon>
        <taxon>Poeae Chloroplast Group 1 (Aveneae type)</taxon>
        <taxon>Aveninae</taxon>
        <taxon>Avena</taxon>
    </lineage>
</organism>
<dbReference type="EnsemblPlants" id="AVESA.00010b.r2.2AG0226380.1">
    <property type="protein sequence ID" value="AVESA.00010b.r2.2AG0226380.1.CDS.1"/>
    <property type="gene ID" value="AVESA.00010b.r2.2AG0226380"/>
</dbReference>
<protein>
    <submittedName>
        <fullName evidence="1">Uncharacterized protein</fullName>
    </submittedName>
</protein>
<sequence length="232" mass="25994">MALLPLEGGFVFQPCGSELVDYHLVPKAGLGDPVLPGYIEEGVDVFSLRPRALPFRRIHRREYGEVWGFFFAAWPVAGETCPAPGGCWVRYGPEKAYYGEDGGGWEPVAFRRRFAYRFTWKGGAVWAPTRWLMKEYRLNTDAAAFRAAHPDPEAAGVVFVIHKVYRKPVLPPQPPSPVYCSEGEEEGSDCDIDDEERDELVLQLRALTEGNRVGALRRSSPSPAADMEYVQE</sequence>
<evidence type="ECO:0000313" key="1">
    <source>
        <dbReference type="EnsemblPlants" id="AVESA.00010b.r2.2AG0226380.1.CDS.1"/>
    </source>
</evidence>
<evidence type="ECO:0000313" key="2">
    <source>
        <dbReference type="Proteomes" id="UP001732700"/>
    </source>
</evidence>
<reference evidence="1" key="1">
    <citation type="submission" date="2021-05" db="EMBL/GenBank/DDBJ databases">
        <authorList>
            <person name="Scholz U."/>
            <person name="Mascher M."/>
            <person name="Fiebig A."/>
        </authorList>
    </citation>
    <scope>NUCLEOTIDE SEQUENCE [LARGE SCALE GENOMIC DNA]</scope>
</reference>
<proteinExistence type="predicted"/>